<dbReference type="InterPro" id="IPR016727">
    <property type="entry name" value="ATPase_V0-cplx_dsu"/>
</dbReference>
<keyword evidence="4 5" id="KW-0406">Ion transport</keyword>
<accession>A0A7J7ILT4</accession>
<dbReference type="PANTHER" id="PTHR11028">
    <property type="entry name" value="VACUOLAR ATP SYNTHASE SUBUNIT AC39"/>
    <property type="match status" value="1"/>
</dbReference>
<dbReference type="EMBL" id="VWRR01000004">
    <property type="protein sequence ID" value="KAF6004086.1"/>
    <property type="molecule type" value="Genomic_DNA"/>
</dbReference>
<comment type="similarity">
    <text evidence="1 5">Belongs to the V-ATPase V0D/AC39 subunit family.</text>
</comment>
<evidence type="ECO:0000256" key="2">
    <source>
        <dbReference type="ARBA" id="ARBA00022448"/>
    </source>
</evidence>
<sequence length="349" mass="40017">MDMLTFNADNGYLEAVVRGLKASLLRRNDYTNLAQCENLEDVRTILNSTDYAPWLQNEPAPLQTQALFDCLTERLVHDYRSVRSQAYAPLSTFLDYITYPYMIDNLVLLLMGVLRNRDLGEVLDKCHPLGLFEGMATLAVVTSPEELYREILVDTPLAPYFAECVSVHDLTEMNVEIIRNLLYKAYLADFYHLCVKRIGGTTGAVMASLISFEADRRVINITLNSLDTALRKDERVALFPRLPGGLDDEVVYRLGRADDLQAVALAMDLSGTYRALFQQAAEREDHSLEDQFLEHEMKLLREAFDVQFHYGVFYAYFRMREQEIRNLTWIGECITQKQYAHASRVVPIL</sequence>
<reference evidence="6 7" key="1">
    <citation type="journal article" date="2020" name="J. Phycol.">
        <title>Comparative genome analysis reveals Cyanidiococcus gen. nov., a new extremophilic red algal genus sister to Cyanidioschyzon (Cyanidioschyzonaceae, Rhodophyta).</title>
        <authorList>
            <person name="Liu S.-L."/>
            <person name="Chiang Y.-R."/>
            <person name="Yoon H.S."/>
            <person name="Fu H.-Y."/>
        </authorList>
    </citation>
    <scope>NUCLEOTIDE SEQUENCE [LARGE SCALE GENOMIC DNA]</scope>
    <source>
        <strain evidence="6 7">THAL066</strain>
    </source>
</reference>
<evidence type="ECO:0000313" key="7">
    <source>
        <dbReference type="Proteomes" id="UP000530660"/>
    </source>
</evidence>
<dbReference type="GO" id="GO:0033179">
    <property type="term" value="C:proton-transporting V-type ATPase, V0 domain"/>
    <property type="evidence" value="ECO:0007669"/>
    <property type="project" value="InterPro"/>
</dbReference>
<dbReference type="AlphaFoldDB" id="A0A7J7ILT4"/>
<dbReference type="InterPro" id="IPR035067">
    <property type="entry name" value="V-type_ATPase_csu/dsu"/>
</dbReference>
<dbReference type="Proteomes" id="UP000530660">
    <property type="component" value="Unassembled WGS sequence"/>
</dbReference>
<evidence type="ECO:0000256" key="3">
    <source>
        <dbReference type="ARBA" id="ARBA00022781"/>
    </source>
</evidence>
<dbReference type="GO" id="GO:0046961">
    <property type="term" value="F:proton-transporting ATPase activity, rotational mechanism"/>
    <property type="evidence" value="ECO:0007669"/>
    <property type="project" value="InterPro"/>
</dbReference>
<evidence type="ECO:0000256" key="1">
    <source>
        <dbReference type="ARBA" id="ARBA00006709"/>
    </source>
</evidence>
<dbReference type="InterPro" id="IPR002843">
    <property type="entry name" value="ATPase_V0-cplx_csu/dsu"/>
</dbReference>
<dbReference type="PIRSF" id="PIRSF018497">
    <property type="entry name" value="V-ATP_synth_D"/>
    <property type="match status" value="1"/>
</dbReference>
<organism evidence="6 7">
    <name type="scientific">Cyanidiococcus yangmingshanensis</name>
    <dbReference type="NCBI Taxonomy" id="2690220"/>
    <lineage>
        <taxon>Eukaryota</taxon>
        <taxon>Rhodophyta</taxon>
        <taxon>Bangiophyceae</taxon>
        <taxon>Cyanidiales</taxon>
        <taxon>Cyanidiaceae</taxon>
        <taxon>Cyanidiococcus</taxon>
    </lineage>
</organism>
<dbReference type="Gene3D" id="1.20.1690.10">
    <property type="entry name" value="V-type ATP synthase subunit C domain"/>
    <property type="match status" value="2"/>
</dbReference>
<dbReference type="InterPro" id="IPR044911">
    <property type="entry name" value="V-type_ATPase_csu/dsu_dom_3"/>
</dbReference>
<name>A0A7J7ILT4_9RHOD</name>
<dbReference type="Pfam" id="PF01992">
    <property type="entry name" value="vATP-synt_AC39"/>
    <property type="match status" value="1"/>
</dbReference>
<gene>
    <name evidence="6" type="ORF">F1559_001337</name>
</gene>
<dbReference type="InterPro" id="IPR036079">
    <property type="entry name" value="ATPase_csu/dsu_sf"/>
</dbReference>
<keyword evidence="7" id="KW-1185">Reference proteome</keyword>
<keyword evidence="2 5" id="KW-0813">Transport</keyword>
<evidence type="ECO:0000256" key="5">
    <source>
        <dbReference type="PIRNR" id="PIRNR018497"/>
    </source>
</evidence>
<comment type="subunit">
    <text evidence="5">V-ATPase is a heteromultimeric enzyme made up of two complexes: the ATP-hydrolytic V1 complex and the proton translocation V0 complex.</text>
</comment>
<dbReference type="OrthoDB" id="10250083at2759"/>
<comment type="function">
    <text evidence="5">Subunit of the V0 complex of vacuolar(H+)-ATPase (V-ATPase), a multisubunit enzyme composed of a peripheral complex (V1) that hydrolyzes ATP and a membrane integral complex (V0) that translocates protons. V-ATPase is responsible for acidifying and maintaining the pH of intracellular compartments and in some cell types, is targeted to the plasma membrane, where it is responsible for acidifying the extracellular environment.</text>
</comment>
<dbReference type="Gene3D" id="1.10.132.50">
    <property type="entry name" value="ATP synthase (C/AC39) subunit, domain 3"/>
    <property type="match status" value="1"/>
</dbReference>
<proteinExistence type="inferred from homology"/>
<dbReference type="SUPFAM" id="SSF103486">
    <property type="entry name" value="V-type ATP synthase subunit C"/>
    <property type="match status" value="1"/>
</dbReference>
<evidence type="ECO:0000256" key="4">
    <source>
        <dbReference type="ARBA" id="ARBA00023065"/>
    </source>
</evidence>
<comment type="caution">
    <text evidence="6">The sequence shown here is derived from an EMBL/GenBank/DDBJ whole genome shotgun (WGS) entry which is preliminary data.</text>
</comment>
<evidence type="ECO:0000313" key="6">
    <source>
        <dbReference type="EMBL" id="KAF6004086.1"/>
    </source>
</evidence>
<keyword evidence="3 5" id="KW-0375">Hydrogen ion transport</keyword>
<protein>
    <recommendedName>
        <fullName evidence="5">V-type proton ATPase subunit</fullName>
    </recommendedName>
</protein>